<dbReference type="VEuPathDB" id="FungiDB:FOMG_18719"/>
<dbReference type="Proteomes" id="UP000030703">
    <property type="component" value="Unassembled WGS sequence"/>
</dbReference>
<proteinExistence type="predicted"/>
<dbReference type="EMBL" id="JH659475">
    <property type="protein sequence ID" value="EXK24561.1"/>
    <property type="molecule type" value="Genomic_DNA"/>
</dbReference>
<reference evidence="1" key="1">
    <citation type="submission" date="2012-04" db="EMBL/GenBank/DDBJ databases">
        <title>The Genome Sequence of Fusarium oxysporum melonis.</title>
        <authorList>
            <consortium name="The Broad Institute Genome Sequencing Platform"/>
            <person name="Ma L.-J."/>
            <person name="Gale L.R."/>
            <person name="Schwartz D.C."/>
            <person name="Zhou S."/>
            <person name="Corby-Kistler H."/>
            <person name="Young S.K."/>
            <person name="Zeng Q."/>
            <person name="Gargeya S."/>
            <person name="Fitzgerald M."/>
            <person name="Haas B."/>
            <person name="Abouelleil A."/>
            <person name="Alvarado L."/>
            <person name="Arachchi H.M."/>
            <person name="Berlin A."/>
            <person name="Brown A."/>
            <person name="Chapman S.B."/>
            <person name="Chen Z."/>
            <person name="Dunbar C."/>
            <person name="Freedman E."/>
            <person name="Gearin G."/>
            <person name="Goldberg J."/>
            <person name="Griggs A."/>
            <person name="Gujja S."/>
            <person name="Heiman D."/>
            <person name="Howarth C."/>
            <person name="Larson L."/>
            <person name="Lui A."/>
            <person name="MacDonald P.J.P."/>
            <person name="Montmayeur A."/>
            <person name="Murphy C."/>
            <person name="Neiman D."/>
            <person name="Pearson M."/>
            <person name="Priest M."/>
            <person name="Roberts A."/>
            <person name="Saif S."/>
            <person name="Shea T."/>
            <person name="Shenoy N."/>
            <person name="Sisk P."/>
            <person name="Stolte C."/>
            <person name="Sykes S."/>
            <person name="Wortman J."/>
            <person name="Nusbaum C."/>
            <person name="Birren B."/>
        </authorList>
    </citation>
    <scope>NUCLEOTIDE SEQUENCE</scope>
    <source>
        <strain evidence="1">26406</strain>
    </source>
</reference>
<protein>
    <submittedName>
        <fullName evidence="1">Uncharacterized protein</fullName>
    </submittedName>
</protein>
<accession>W9ZU06</accession>
<name>W9ZU06_FUSOX</name>
<dbReference type="HOGENOM" id="CLU_2469158_0_0_1"/>
<organism evidence="1">
    <name type="scientific">Fusarium oxysporum f. sp. melonis 26406</name>
    <dbReference type="NCBI Taxonomy" id="1089452"/>
    <lineage>
        <taxon>Eukaryota</taxon>
        <taxon>Fungi</taxon>
        <taxon>Dikarya</taxon>
        <taxon>Ascomycota</taxon>
        <taxon>Pezizomycotina</taxon>
        <taxon>Sordariomycetes</taxon>
        <taxon>Hypocreomycetidae</taxon>
        <taxon>Hypocreales</taxon>
        <taxon>Nectriaceae</taxon>
        <taxon>Fusarium</taxon>
        <taxon>Fusarium oxysporum species complex</taxon>
    </lineage>
</organism>
<dbReference type="AlphaFoldDB" id="W9ZU06"/>
<gene>
    <name evidence="1" type="ORF">FOMG_18719</name>
</gene>
<evidence type="ECO:0000313" key="1">
    <source>
        <dbReference type="EMBL" id="EXK24561.1"/>
    </source>
</evidence>
<reference evidence="1" key="2">
    <citation type="submission" date="2012-05" db="EMBL/GenBank/DDBJ databases">
        <title>Annotation of the Genome Sequence of Fusarium oxysporum f. sp. melonis 26406.</title>
        <authorList>
            <consortium name="The Broad Institute Genomics Platform"/>
            <person name="Ma L.-J."/>
            <person name="Corby-Kistler H."/>
            <person name="Broz K."/>
            <person name="Gale L.R."/>
            <person name="Jonkers W."/>
            <person name="O'Donnell K."/>
            <person name="Ploetz R."/>
            <person name="Steinberg C."/>
            <person name="Schwartz D.C."/>
            <person name="VanEtten H."/>
            <person name="Zhou S."/>
            <person name="Young S.K."/>
            <person name="Zeng Q."/>
            <person name="Gargeya S."/>
            <person name="Fitzgerald M."/>
            <person name="Abouelleil A."/>
            <person name="Alvarado L."/>
            <person name="Chapman S.B."/>
            <person name="Gainer-Dewar J."/>
            <person name="Goldberg J."/>
            <person name="Griggs A."/>
            <person name="Gujja S."/>
            <person name="Hansen M."/>
            <person name="Howarth C."/>
            <person name="Imamovic A."/>
            <person name="Ireland A."/>
            <person name="Larimer J."/>
            <person name="McCowan C."/>
            <person name="Murphy C."/>
            <person name="Pearson M."/>
            <person name="Poon T.W."/>
            <person name="Priest M."/>
            <person name="Roberts A."/>
            <person name="Saif S."/>
            <person name="Shea T."/>
            <person name="Sykes S."/>
            <person name="Wortman J."/>
            <person name="Nusbaum C."/>
            <person name="Birren B."/>
        </authorList>
    </citation>
    <scope>NUCLEOTIDE SEQUENCE</scope>
    <source>
        <strain evidence="1">26406</strain>
    </source>
</reference>
<sequence>MSCPCANYYGSIKCPDRVQIFDGYCDICLIACTGIPMKNLLPHASSPFSDVKAMSETVWGNKAAANTLMEEQLCCSSIRPETLVTHLGESGL</sequence>